<dbReference type="AlphaFoldDB" id="A0A2Z2HRK5"/>
<protein>
    <submittedName>
        <fullName evidence="3">Uncharacterized protein</fullName>
    </submittedName>
</protein>
<keyword evidence="4" id="KW-1185">Reference proteome</keyword>
<dbReference type="KEGG" id="naj:B1756_08590"/>
<evidence type="ECO:0000313" key="3">
    <source>
        <dbReference type="EMBL" id="ARS89790.1"/>
    </source>
</evidence>
<organism evidence="3 4">
    <name type="scientific">Natrarchaeobaculum aegyptiacum</name>
    <dbReference type="NCBI Taxonomy" id="745377"/>
    <lineage>
        <taxon>Archaea</taxon>
        <taxon>Methanobacteriati</taxon>
        <taxon>Methanobacteriota</taxon>
        <taxon>Stenosarchaea group</taxon>
        <taxon>Halobacteria</taxon>
        <taxon>Halobacteriales</taxon>
        <taxon>Natrialbaceae</taxon>
        <taxon>Natrarchaeobaculum</taxon>
    </lineage>
</organism>
<evidence type="ECO:0000256" key="2">
    <source>
        <dbReference type="SAM" id="Phobius"/>
    </source>
</evidence>
<feature type="region of interest" description="Disordered" evidence="1">
    <location>
        <begin position="65"/>
        <end position="84"/>
    </location>
</feature>
<feature type="transmembrane region" description="Helical" evidence="2">
    <location>
        <begin position="34"/>
        <end position="57"/>
    </location>
</feature>
<feature type="compositionally biased region" description="Low complexity" evidence="1">
    <location>
        <begin position="71"/>
        <end position="84"/>
    </location>
</feature>
<evidence type="ECO:0000256" key="1">
    <source>
        <dbReference type="SAM" id="MobiDB-lite"/>
    </source>
</evidence>
<proteinExistence type="predicted"/>
<keyword evidence="2" id="KW-0812">Transmembrane</keyword>
<accession>A0A2Z2HRK5</accession>
<gene>
    <name evidence="3" type="ORF">B1756_08590</name>
</gene>
<sequence length="84" mass="8405">MIVVHSRQFALKAAIIGCLLGATTGLTIDGPIHLQGLVGALVGGLVAGSTYVALLALGRRLLESASHHTAPRPTADDAGPPAAD</sequence>
<dbReference type="EMBL" id="CP019893">
    <property type="protein sequence ID" value="ARS89790.1"/>
    <property type="molecule type" value="Genomic_DNA"/>
</dbReference>
<dbReference type="Proteomes" id="UP000250088">
    <property type="component" value="Chromosome"/>
</dbReference>
<evidence type="ECO:0000313" key="4">
    <source>
        <dbReference type="Proteomes" id="UP000250088"/>
    </source>
</evidence>
<reference evidence="4" key="1">
    <citation type="submission" date="2017-02" db="EMBL/GenBank/DDBJ databases">
        <title>Natronthermophilus aegyptiacus gen. nov.,sp. nov., an aerobic, extremely halophilic alkalithermophilic archaeon isolated from the athalassohaline Wadi An Natrun, Egypt.</title>
        <authorList>
            <person name="Zhao B."/>
        </authorList>
    </citation>
    <scope>NUCLEOTIDE SEQUENCE [LARGE SCALE GENOMIC DNA]</scope>
    <source>
        <strain evidence="4">JW/NM-HA 15</strain>
    </source>
</reference>
<name>A0A2Z2HRK5_9EURY</name>
<feature type="transmembrane region" description="Helical" evidence="2">
    <location>
        <begin position="9"/>
        <end position="28"/>
    </location>
</feature>
<keyword evidence="2" id="KW-0472">Membrane</keyword>
<keyword evidence="2" id="KW-1133">Transmembrane helix</keyword>